<name>A0A1F5TP18_9BACT</name>
<proteinExistence type="predicted"/>
<evidence type="ECO:0008006" key="3">
    <source>
        <dbReference type="Google" id="ProtNLM"/>
    </source>
</evidence>
<protein>
    <recommendedName>
        <fullName evidence="3">DUF3795 domain-containing protein</fullName>
    </recommendedName>
</protein>
<accession>A0A1F5TP18</accession>
<reference evidence="1 2" key="1">
    <citation type="journal article" date="2016" name="Nat. Commun.">
        <title>Thousands of microbial genomes shed light on interconnected biogeochemical processes in an aquifer system.</title>
        <authorList>
            <person name="Anantharaman K."/>
            <person name="Brown C.T."/>
            <person name="Hug L.A."/>
            <person name="Sharon I."/>
            <person name="Castelle C.J."/>
            <person name="Probst A.J."/>
            <person name="Thomas B.C."/>
            <person name="Singh A."/>
            <person name="Wilkins M.J."/>
            <person name="Karaoz U."/>
            <person name="Brodie E.L."/>
            <person name="Williams K.H."/>
            <person name="Hubbard S.S."/>
            <person name="Banfield J.F."/>
        </authorList>
    </citation>
    <scope>NUCLEOTIDE SEQUENCE [LARGE SCALE GENOMIC DNA]</scope>
</reference>
<gene>
    <name evidence="1" type="ORF">A2531_04500</name>
</gene>
<dbReference type="EMBL" id="MFGO01000026">
    <property type="protein sequence ID" value="OGF40539.1"/>
    <property type="molecule type" value="Genomic_DNA"/>
</dbReference>
<organism evidence="1 2">
    <name type="scientific">Candidatus Falkowbacteria bacterium RIFOXYD2_FULL_34_120</name>
    <dbReference type="NCBI Taxonomy" id="1798007"/>
    <lineage>
        <taxon>Bacteria</taxon>
        <taxon>Candidatus Falkowiibacteriota</taxon>
    </lineage>
</organism>
<evidence type="ECO:0000313" key="1">
    <source>
        <dbReference type="EMBL" id="OGF40539.1"/>
    </source>
</evidence>
<dbReference type="Proteomes" id="UP000177579">
    <property type="component" value="Unassembled WGS sequence"/>
</dbReference>
<dbReference type="AlphaFoldDB" id="A0A1F5TP18"/>
<comment type="caution">
    <text evidence="1">The sequence shown here is derived from an EMBL/GenBank/DDBJ whole genome shotgun (WGS) entry which is preliminary data.</text>
</comment>
<evidence type="ECO:0000313" key="2">
    <source>
        <dbReference type="Proteomes" id="UP000177579"/>
    </source>
</evidence>
<sequence>MQKDNHLVGCCGISCFACGLYVKNKCEGCTKTQEAVDSLNKEGIGCSVLECAVKKEVDVCSRDCQDFPCDKFEGWPLSQEWLDMYKSRNK</sequence>